<dbReference type="InterPro" id="IPR021637">
    <property type="entry name" value="DUF3243"/>
</dbReference>
<dbReference type="EMBL" id="CP097899">
    <property type="protein sequence ID" value="URN93474.1"/>
    <property type="molecule type" value="Genomic_DNA"/>
</dbReference>
<dbReference type="KEGG" id="plig:NAG76_16785"/>
<protein>
    <submittedName>
        <fullName evidence="1">DUF3243 domain-containing protein</fullName>
    </submittedName>
</protein>
<dbReference type="Gene3D" id="1.10.760.20">
    <property type="entry name" value="Protein of unknown function DUF3243"/>
    <property type="match status" value="1"/>
</dbReference>
<gene>
    <name evidence="1" type="ORF">NAG76_16785</name>
</gene>
<name>A0A9J6ZBJ4_9BACL</name>
<evidence type="ECO:0000313" key="2">
    <source>
        <dbReference type="Proteomes" id="UP001056756"/>
    </source>
</evidence>
<dbReference type="PIRSF" id="PIRSF004764">
    <property type="entry name" value="YmfJ"/>
    <property type="match status" value="1"/>
</dbReference>
<dbReference type="InterPro" id="IPR024702">
    <property type="entry name" value="Uncharacterised_YmfJ"/>
</dbReference>
<sequence>MSSVLDQFESWKDFLKDRVAQGKTLGLSEETIANLAYEIGSFLDERVDPKNNEQAVLKQLWDVGDDSDRHAIAKLMVKLAEKS</sequence>
<proteinExistence type="predicted"/>
<organism evidence="1 2">
    <name type="scientific">Candidatus Pristimantibacillus lignocellulolyticus</name>
    <dbReference type="NCBI Taxonomy" id="2994561"/>
    <lineage>
        <taxon>Bacteria</taxon>
        <taxon>Bacillati</taxon>
        <taxon>Bacillota</taxon>
        <taxon>Bacilli</taxon>
        <taxon>Bacillales</taxon>
        <taxon>Paenibacillaceae</taxon>
        <taxon>Candidatus Pristimantibacillus</taxon>
    </lineage>
</organism>
<evidence type="ECO:0000313" key="1">
    <source>
        <dbReference type="EMBL" id="URN93474.1"/>
    </source>
</evidence>
<dbReference type="Proteomes" id="UP001056756">
    <property type="component" value="Chromosome"/>
</dbReference>
<dbReference type="Pfam" id="PF11588">
    <property type="entry name" value="DUF3243"/>
    <property type="match status" value="1"/>
</dbReference>
<dbReference type="InterPro" id="IPR038292">
    <property type="entry name" value="YmfJ/YflH_sf"/>
</dbReference>
<accession>A0A9J6ZBJ4</accession>
<dbReference type="AlphaFoldDB" id="A0A9J6ZBJ4"/>
<reference evidence="1" key="1">
    <citation type="submission" date="2022-05" db="EMBL/GenBank/DDBJ databases">
        <title>Novel bacterial taxa in a minimal lignocellulolytic consortium and its capacity to transform plastics disclosed by genome-resolved metagenomics.</title>
        <authorList>
            <person name="Rodriguez C.A.D."/>
            <person name="Diaz-Garcia L."/>
            <person name="Herrera K."/>
            <person name="Tarazona N.A."/>
            <person name="Sproer C."/>
            <person name="Overmann J."/>
            <person name="Jimenez D.J."/>
        </authorList>
    </citation>
    <scope>NUCLEOTIDE SEQUENCE</scope>
    <source>
        <strain evidence="1">MAG5</strain>
    </source>
</reference>